<keyword evidence="1" id="KW-0812">Transmembrane</keyword>
<organism evidence="2 3">
    <name type="scientific">Microbacterium schleiferi</name>
    <dbReference type="NCBI Taxonomy" id="69362"/>
    <lineage>
        <taxon>Bacteria</taxon>
        <taxon>Bacillati</taxon>
        <taxon>Actinomycetota</taxon>
        <taxon>Actinomycetes</taxon>
        <taxon>Micrococcales</taxon>
        <taxon>Microbacteriaceae</taxon>
        <taxon>Microbacterium</taxon>
    </lineage>
</organism>
<evidence type="ECO:0000313" key="3">
    <source>
        <dbReference type="Proteomes" id="UP001351900"/>
    </source>
</evidence>
<accession>A0ABU7V3Q3</accession>
<evidence type="ECO:0000256" key="1">
    <source>
        <dbReference type="SAM" id="Phobius"/>
    </source>
</evidence>
<gene>
    <name evidence="2" type="ORF">V2V91_04055</name>
</gene>
<feature type="transmembrane region" description="Helical" evidence="1">
    <location>
        <begin position="65"/>
        <end position="87"/>
    </location>
</feature>
<comment type="caution">
    <text evidence="2">The sequence shown here is derived from an EMBL/GenBank/DDBJ whole genome shotgun (WGS) entry which is preliminary data.</text>
</comment>
<keyword evidence="3" id="KW-1185">Reference proteome</keyword>
<dbReference type="EMBL" id="JAZHOV010000002">
    <property type="protein sequence ID" value="MEF2254310.1"/>
    <property type="molecule type" value="Genomic_DNA"/>
</dbReference>
<name>A0ABU7V3Q3_9MICO</name>
<reference evidence="2 3" key="1">
    <citation type="submission" date="2024-01" db="EMBL/GenBank/DDBJ databases">
        <title>the genome sequence of strain Microbacterium schleiferi NBRC 15075.</title>
        <authorList>
            <person name="Ding Y."/>
            <person name="Zhang G."/>
        </authorList>
    </citation>
    <scope>NUCLEOTIDE SEQUENCE [LARGE SCALE GENOMIC DNA]</scope>
    <source>
        <strain evidence="2 3">NBRC 15075</strain>
    </source>
</reference>
<feature type="transmembrane region" description="Helical" evidence="1">
    <location>
        <begin position="25"/>
        <end position="45"/>
    </location>
</feature>
<proteinExistence type="predicted"/>
<protein>
    <submittedName>
        <fullName evidence="2">Potassium transporter Trk</fullName>
    </submittedName>
</protein>
<keyword evidence="1" id="KW-1133">Transmembrane helix</keyword>
<keyword evidence="1" id="KW-0472">Membrane</keyword>
<evidence type="ECO:0000313" key="2">
    <source>
        <dbReference type="EMBL" id="MEF2254310.1"/>
    </source>
</evidence>
<dbReference type="Proteomes" id="UP001351900">
    <property type="component" value="Unassembled WGS sequence"/>
</dbReference>
<dbReference type="RefSeq" id="WP_331790879.1">
    <property type="nucleotide sequence ID" value="NZ_BAAAUO010000005.1"/>
</dbReference>
<sequence>METMSPTSDDHLEQVTVRRSPKYSVFLLLGGALGLLVAMILTFLFDGTTQESPNTGLVYSQMQVFGFLLLIFVSSGVALGGAVALILDRIYARRARTMRVEHERIISAD</sequence>